<keyword evidence="3" id="KW-1185">Reference proteome</keyword>
<comment type="caution">
    <text evidence="2">The sequence shown here is derived from an EMBL/GenBank/DDBJ whole genome shotgun (WGS) entry which is preliminary data.</text>
</comment>
<organism evidence="2 3">
    <name type="scientific">Chionoecetes opilio</name>
    <name type="common">Atlantic snow crab</name>
    <name type="synonym">Cancer opilio</name>
    <dbReference type="NCBI Taxonomy" id="41210"/>
    <lineage>
        <taxon>Eukaryota</taxon>
        <taxon>Metazoa</taxon>
        <taxon>Ecdysozoa</taxon>
        <taxon>Arthropoda</taxon>
        <taxon>Crustacea</taxon>
        <taxon>Multicrustacea</taxon>
        <taxon>Malacostraca</taxon>
        <taxon>Eumalacostraca</taxon>
        <taxon>Eucarida</taxon>
        <taxon>Decapoda</taxon>
        <taxon>Pleocyemata</taxon>
        <taxon>Brachyura</taxon>
        <taxon>Eubrachyura</taxon>
        <taxon>Majoidea</taxon>
        <taxon>Majidae</taxon>
        <taxon>Chionoecetes</taxon>
    </lineage>
</organism>
<protein>
    <submittedName>
        <fullName evidence="2">Uncharacterized protein</fullName>
    </submittedName>
</protein>
<sequence>MRRGRGQGIITGREMWPDDRGQPQDVCLFWVVQRRSLANPRSLAVSVRMEPSIRTIAGRRSQLRNDENRWRADISRGVTTPVSCSRNKFHLQSVNDTRHPTRSMKRSGAMDRGLRKSAAEEKDAQLSEFL</sequence>
<proteinExistence type="predicted"/>
<dbReference type="Proteomes" id="UP000770661">
    <property type="component" value="Unassembled WGS sequence"/>
</dbReference>
<dbReference type="EMBL" id="JACEEZ010017506">
    <property type="protein sequence ID" value="KAG0717477.1"/>
    <property type="molecule type" value="Genomic_DNA"/>
</dbReference>
<dbReference type="AlphaFoldDB" id="A0A8J4Y0B5"/>
<evidence type="ECO:0000313" key="2">
    <source>
        <dbReference type="EMBL" id="KAG0717477.1"/>
    </source>
</evidence>
<reference evidence="2" key="1">
    <citation type="submission" date="2020-07" db="EMBL/GenBank/DDBJ databases">
        <title>The High-quality genome of the commercially important snow crab, Chionoecetes opilio.</title>
        <authorList>
            <person name="Jeong J.-H."/>
            <person name="Ryu S."/>
        </authorList>
    </citation>
    <scope>NUCLEOTIDE SEQUENCE</scope>
    <source>
        <strain evidence="2">MADBK_172401_WGS</strain>
        <tissue evidence="2">Digestive gland</tissue>
    </source>
</reference>
<accession>A0A8J4Y0B5</accession>
<evidence type="ECO:0000256" key="1">
    <source>
        <dbReference type="SAM" id="MobiDB-lite"/>
    </source>
</evidence>
<gene>
    <name evidence="2" type="ORF">GWK47_054337</name>
</gene>
<feature type="compositionally biased region" description="Basic and acidic residues" evidence="1">
    <location>
        <begin position="108"/>
        <end position="130"/>
    </location>
</feature>
<feature type="region of interest" description="Disordered" evidence="1">
    <location>
        <begin position="94"/>
        <end position="130"/>
    </location>
</feature>
<name>A0A8J4Y0B5_CHIOP</name>
<evidence type="ECO:0000313" key="3">
    <source>
        <dbReference type="Proteomes" id="UP000770661"/>
    </source>
</evidence>